<evidence type="ECO:0000256" key="2">
    <source>
        <dbReference type="ARBA" id="ARBA00010291"/>
    </source>
</evidence>
<feature type="compositionally biased region" description="Basic and acidic residues" evidence="4">
    <location>
        <begin position="100"/>
        <end position="114"/>
    </location>
</feature>
<dbReference type="PANTHER" id="PTHR16684:SF11">
    <property type="entry name" value="CENTROMERE PROTEIN C"/>
    <property type="match status" value="1"/>
</dbReference>
<evidence type="ECO:0008006" key="7">
    <source>
        <dbReference type="Google" id="ProtNLM"/>
    </source>
</evidence>
<evidence type="ECO:0000256" key="4">
    <source>
        <dbReference type="SAM" id="MobiDB-lite"/>
    </source>
</evidence>
<evidence type="ECO:0000256" key="1">
    <source>
        <dbReference type="ARBA" id="ARBA00004123"/>
    </source>
</evidence>
<dbReference type="GO" id="GO:0019237">
    <property type="term" value="F:centromeric DNA binding"/>
    <property type="evidence" value="ECO:0007669"/>
    <property type="project" value="InterPro"/>
</dbReference>
<comment type="subcellular location">
    <subcellularLocation>
        <location evidence="1">Nucleus</location>
    </subcellularLocation>
</comment>
<dbReference type="EMBL" id="KV784361">
    <property type="protein sequence ID" value="OEU13237.1"/>
    <property type="molecule type" value="Genomic_DNA"/>
</dbReference>
<keyword evidence="6" id="KW-1185">Reference proteome</keyword>
<feature type="region of interest" description="Disordered" evidence="4">
    <location>
        <begin position="1"/>
        <end position="262"/>
    </location>
</feature>
<evidence type="ECO:0000313" key="5">
    <source>
        <dbReference type="EMBL" id="OEU13237.1"/>
    </source>
</evidence>
<dbReference type="GO" id="GO:0051315">
    <property type="term" value="P:attachment of mitotic spindle microtubules to kinetochore"/>
    <property type="evidence" value="ECO:0007669"/>
    <property type="project" value="TreeGrafter"/>
</dbReference>
<feature type="compositionally biased region" description="Basic residues" evidence="4">
    <location>
        <begin position="1"/>
        <end position="11"/>
    </location>
</feature>
<feature type="compositionally biased region" description="Polar residues" evidence="4">
    <location>
        <begin position="13"/>
        <end position="27"/>
    </location>
</feature>
<dbReference type="GO" id="GO:0005634">
    <property type="term" value="C:nucleus"/>
    <property type="evidence" value="ECO:0007669"/>
    <property type="project" value="UniProtKB-SubCell"/>
</dbReference>
<dbReference type="GO" id="GO:0051455">
    <property type="term" value="P:spindle attachment to meiosis I kinetochore"/>
    <property type="evidence" value="ECO:0007669"/>
    <property type="project" value="TreeGrafter"/>
</dbReference>
<dbReference type="KEGG" id="fcy:FRACYDRAFT_189267"/>
<dbReference type="GO" id="GO:0000776">
    <property type="term" value="C:kinetochore"/>
    <property type="evidence" value="ECO:0007669"/>
    <property type="project" value="InterPro"/>
</dbReference>
<dbReference type="PANTHER" id="PTHR16684">
    <property type="entry name" value="CENTROMERE PROTEIN C"/>
    <property type="match status" value="1"/>
</dbReference>
<proteinExistence type="inferred from homology"/>
<dbReference type="GO" id="GO:0051382">
    <property type="term" value="P:kinetochore assembly"/>
    <property type="evidence" value="ECO:0007669"/>
    <property type="project" value="InterPro"/>
</dbReference>
<dbReference type="InterPro" id="IPR028386">
    <property type="entry name" value="CENP-C/Mif2/cnp3"/>
</dbReference>
<sequence>MNYAKKLRRKGGNFTSPSDLSRVSTAPYSPRDDEDRKESAESESKSNQEDDSEIENALLTQAEEGGEEAGLTGENDDEDDEGDDLGPPVLPDDYSEDEEKERGQQSETKKKNDNDIGGLDNSDDEKNDSVDASANDYDNDDDEGPGFNMVHDPETPETVRENRAKKEKEKLRNVKDKKKKKKKNSESDSDDDDDEEEDSKSTPKVKKGKKQKKKKKRNVVFSPQGIPIANRDYESVPIGALVEGSPDYDEDGSRRSKRAKVKPLQYWRNEKMEYGAHNEDGYIGEAFGNMPVVTGIQKALPTPYKKRKQPKNNAGAKKNGKKPVSSNAKGNDQEEEFNSKKLRKRYKFHDGEEAYLWDDVTDDTADQKVVAYASSMEGNDLPISKKRRKVEGKVTGKAAQAFNIPSDDNDDYVGYIMGNLVLPPKGIKDSESVGPCAQTFTVCHCQSKAVEVAYGDPDEPDGELDPATAQRFLLGPGDMFRVPPGNCYRLENHSETTDCLLTWTIIRPRSVPS</sequence>
<organism evidence="5 6">
    <name type="scientific">Fragilariopsis cylindrus CCMP1102</name>
    <dbReference type="NCBI Taxonomy" id="635003"/>
    <lineage>
        <taxon>Eukaryota</taxon>
        <taxon>Sar</taxon>
        <taxon>Stramenopiles</taxon>
        <taxon>Ochrophyta</taxon>
        <taxon>Bacillariophyta</taxon>
        <taxon>Bacillariophyceae</taxon>
        <taxon>Bacillariophycidae</taxon>
        <taxon>Bacillariales</taxon>
        <taxon>Bacillariaceae</taxon>
        <taxon>Fragilariopsis</taxon>
    </lineage>
</organism>
<dbReference type="AlphaFoldDB" id="A0A1E7F509"/>
<evidence type="ECO:0000313" key="6">
    <source>
        <dbReference type="Proteomes" id="UP000095751"/>
    </source>
</evidence>
<protein>
    <recommendedName>
        <fullName evidence="7">Mif2/CENP-C cupin domain-containing protein</fullName>
    </recommendedName>
</protein>
<feature type="compositionally biased region" description="Basic residues" evidence="4">
    <location>
        <begin position="203"/>
        <end position="218"/>
    </location>
</feature>
<dbReference type="InterPro" id="IPR014710">
    <property type="entry name" value="RmlC-like_jellyroll"/>
</dbReference>
<dbReference type="Proteomes" id="UP000095751">
    <property type="component" value="Unassembled WGS sequence"/>
</dbReference>
<dbReference type="InParanoid" id="A0A1E7F509"/>
<feature type="compositionally biased region" description="Basic and acidic residues" evidence="4">
    <location>
        <begin position="30"/>
        <end position="48"/>
    </location>
</feature>
<dbReference type="SUPFAM" id="SSF51182">
    <property type="entry name" value="RmlC-like cupins"/>
    <property type="match status" value="1"/>
</dbReference>
<feature type="compositionally biased region" description="Low complexity" evidence="4">
    <location>
        <begin position="57"/>
        <end position="73"/>
    </location>
</feature>
<reference evidence="5 6" key="1">
    <citation type="submission" date="2016-09" db="EMBL/GenBank/DDBJ databases">
        <title>Extensive genetic diversity and differential bi-allelic expression allows diatom success in the polar Southern Ocean.</title>
        <authorList>
            <consortium name="DOE Joint Genome Institute"/>
            <person name="Mock T."/>
            <person name="Otillar R.P."/>
            <person name="Strauss J."/>
            <person name="Dupont C."/>
            <person name="Frickenhaus S."/>
            <person name="Maumus F."/>
            <person name="Mcmullan M."/>
            <person name="Sanges R."/>
            <person name="Schmutz J."/>
            <person name="Toseland A."/>
            <person name="Valas R."/>
            <person name="Veluchamy A."/>
            <person name="Ward B.J."/>
            <person name="Allen A."/>
            <person name="Barry K."/>
            <person name="Falciatore A."/>
            <person name="Ferrante M."/>
            <person name="Fortunato A.E."/>
            <person name="Gloeckner G."/>
            <person name="Gruber A."/>
            <person name="Hipkin R."/>
            <person name="Janech M."/>
            <person name="Kroth P."/>
            <person name="Leese F."/>
            <person name="Lindquist E."/>
            <person name="Lyon B.R."/>
            <person name="Martin J."/>
            <person name="Mayer C."/>
            <person name="Parker M."/>
            <person name="Quesneville H."/>
            <person name="Raymond J."/>
            <person name="Uhlig C."/>
            <person name="Valentin K.U."/>
            <person name="Worden A.Z."/>
            <person name="Armbrust E.V."/>
            <person name="Bowler C."/>
            <person name="Green B."/>
            <person name="Moulton V."/>
            <person name="Van Oosterhout C."/>
            <person name="Grigoriev I."/>
        </authorList>
    </citation>
    <scope>NUCLEOTIDE SEQUENCE [LARGE SCALE GENOMIC DNA]</scope>
    <source>
        <strain evidence="5 6">CCMP1102</strain>
    </source>
</reference>
<name>A0A1E7F509_9STRA</name>
<feature type="compositionally biased region" description="Acidic residues" evidence="4">
    <location>
        <begin position="187"/>
        <end position="198"/>
    </location>
</feature>
<feature type="region of interest" description="Disordered" evidence="4">
    <location>
        <begin position="298"/>
        <end position="338"/>
    </location>
</feature>
<feature type="compositionally biased region" description="Acidic residues" evidence="4">
    <location>
        <begin position="74"/>
        <end position="84"/>
    </location>
</feature>
<keyword evidence="3" id="KW-0539">Nucleus</keyword>
<comment type="similarity">
    <text evidence="2">Belongs to the CENP-C/MIF2 family.</text>
</comment>
<dbReference type="OrthoDB" id="1939643at2759"/>
<gene>
    <name evidence="5" type="ORF">FRACYDRAFT_189267</name>
</gene>
<feature type="compositionally biased region" description="Basic and acidic residues" evidence="4">
    <location>
        <begin position="151"/>
        <end position="174"/>
    </location>
</feature>
<dbReference type="Gene3D" id="2.60.120.10">
    <property type="entry name" value="Jelly Rolls"/>
    <property type="match status" value="1"/>
</dbReference>
<accession>A0A1E7F509</accession>
<evidence type="ECO:0000256" key="3">
    <source>
        <dbReference type="ARBA" id="ARBA00023242"/>
    </source>
</evidence>
<dbReference type="InterPro" id="IPR011051">
    <property type="entry name" value="RmlC_Cupin_sf"/>
</dbReference>